<dbReference type="Gene3D" id="1.20.58.60">
    <property type="match status" value="4"/>
</dbReference>
<feature type="non-terminal residue" evidence="4">
    <location>
        <position position="1431"/>
    </location>
</feature>
<reference evidence="4" key="2">
    <citation type="journal article" date="2007" name="Science">
        <title>Genome sequence of Aedes aegypti, a major arbovirus vector.</title>
        <authorList>
            <person name="Nene V."/>
            <person name="Wortman J.R."/>
            <person name="Lawson D."/>
            <person name="Haas B."/>
            <person name="Kodira C."/>
            <person name="Tu Z.J."/>
            <person name="Loftus B."/>
            <person name="Xi Z."/>
            <person name="Megy K."/>
            <person name="Grabherr M."/>
            <person name="Ren Q."/>
            <person name="Zdobnov E.M."/>
            <person name="Lobo N.F."/>
            <person name="Campbell K.S."/>
            <person name="Brown S.E."/>
            <person name="Bonaldo M.F."/>
            <person name="Zhu J."/>
            <person name="Sinkins S.P."/>
            <person name="Hogenkamp D.G."/>
            <person name="Amedeo P."/>
            <person name="Arensburger P."/>
            <person name="Atkinson P.W."/>
            <person name="Bidwell S."/>
            <person name="Biedler J."/>
            <person name="Birney E."/>
            <person name="Bruggner R.V."/>
            <person name="Costas J."/>
            <person name="Coy M.R."/>
            <person name="Crabtree J."/>
            <person name="Crawford M."/>
            <person name="Debruyn B."/>
            <person name="Decaprio D."/>
            <person name="Eiglmeier K."/>
            <person name="Eisenstadt E."/>
            <person name="El-Dorry H."/>
            <person name="Gelbart W.M."/>
            <person name="Gomes S.L."/>
            <person name="Hammond M."/>
            <person name="Hannick L.I."/>
            <person name="Hogan J.R."/>
            <person name="Holmes M.H."/>
            <person name="Jaffe D."/>
            <person name="Johnston J.S."/>
            <person name="Kennedy R.C."/>
            <person name="Koo H."/>
            <person name="Kravitz S."/>
            <person name="Kriventseva E.V."/>
            <person name="Kulp D."/>
            <person name="Labutti K."/>
            <person name="Lee E."/>
            <person name="Li S."/>
            <person name="Lovin D.D."/>
            <person name="Mao C."/>
            <person name="Mauceli E."/>
            <person name="Menck C.F."/>
            <person name="Miller J.R."/>
            <person name="Montgomery P."/>
            <person name="Mori A."/>
            <person name="Nascimento A.L."/>
            <person name="Naveira H.F."/>
            <person name="Nusbaum C."/>
            <person name="O'leary S."/>
            <person name="Orvis J."/>
            <person name="Pertea M."/>
            <person name="Quesneville H."/>
            <person name="Reidenbach K.R."/>
            <person name="Rogers Y.H."/>
            <person name="Roth C.W."/>
            <person name="Schneider J.R."/>
            <person name="Schatz M."/>
            <person name="Shumway M."/>
            <person name="Stanke M."/>
            <person name="Stinson E.O."/>
            <person name="Tubio J.M."/>
            <person name="Vanzee J.P."/>
            <person name="Verjovski-Almeida S."/>
            <person name="Werner D."/>
            <person name="White O."/>
            <person name="Wyder S."/>
            <person name="Zeng Q."/>
            <person name="Zhao Q."/>
            <person name="Zhao Y."/>
            <person name="Hill C.A."/>
            <person name="Raikhel A.S."/>
            <person name="Soares M.B."/>
            <person name="Knudson D.L."/>
            <person name="Lee N.H."/>
            <person name="Galagan J."/>
            <person name="Salzberg S.L."/>
            <person name="Paulsen I.T."/>
            <person name="Dimopoulos G."/>
            <person name="Collins F.H."/>
            <person name="Birren B."/>
            <person name="Fraser-Liggett C.M."/>
            <person name="Severson D.W."/>
        </authorList>
    </citation>
    <scope>NUCLEOTIDE SEQUENCE [LARGE SCALE GENOMIC DNA]</scope>
    <source>
        <strain evidence="4">Liverpool</strain>
    </source>
</reference>
<feature type="domain" description="Ig-like" evidence="3">
    <location>
        <begin position="1233"/>
        <end position="1323"/>
    </location>
</feature>
<dbReference type="PaxDb" id="7159-AAEL005323-PA"/>
<dbReference type="eggNOG" id="KOG4240">
    <property type="taxonomic scope" value="Eukaryota"/>
</dbReference>
<accession>Q17AE6</accession>
<dbReference type="Proteomes" id="UP000682892">
    <property type="component" value="Chromosome 2"/>
</dbReference>
<dbReference type="InterPro" id="IPR007110">
    <property type="entry name" value="Ig-like_dom"/>
</dbReference>
<dbReference type="STRING" id="7159.Q17AE6"/>
<dbReference type="InterPro" id="IPR003598">
    <property type="entry name" value="Ig_sub2"/>
</dbReference>
<keyword evidence="2" id="KW-0393">Immunoglobulin domain</keyword>
<dbReference type="PANTHER" id="PTHR47633:SF4">
    <property type="entry name" value="MYOPALLADIN ISOFORM X1"/>
    <property type="match status" value="1"/>
</dbReference>
<dbReference type="InterPro" id="IPR036179">
    <property type="entry name" value="Ig-like_dom_sf"/>
</dbReference>
<dbReference type="Pfam" id="PF25101">
    <property type="entry name" value="Spectrin_7"/>
    <property type="match status" value="1"/>
</dbReference>
<dbReference type="FunFam" id="2.60.40.10:FF:000107">
    <property type="entry name" value="Myosin, light chain kinase a"/>
    <property type="match status" value="1"/>
</dbReference>
<dbReference type="eggNOG" id="KOG1181">
    <property type="taxonomic scope" value="Eukaryota"/>
</dbReference>
<organism evidence="4 5">
    <name type="scientific">Aedes aegypti</name>
    <name type="common">Yellowfever mosquito</name>
    <name type="synonym">Culex aegypti</name>
    <dbReference type="NCBI Taxonomy" id="7159"/>
    <lineage>
        <taxon>Eukaryota</taxon>
        <taxon>Metazoa</taxon>
        <taxon>Ecdysozoa</taxon>
        <taxon>Arthropoda</taxon>
        <taxon>Hexapoda</taxon>
        <taxon>Insecta</taxon>
        <taxon>Pterygota</taxon>
        <taxon>Neoptera</taxon>
        <taxon>Endopterygota</taxon>
        <taxon>Diptera</taxon>
        <taxon>Nematocera</taxon>
        <taxon>Culicoidea</taxon>
        <taxon>Culicidae</taxon>
        <taxon>Culicinae</taxon>
        <taxon>Aedini</taxon>
        <taxon>Aedes</taxon>
        <taxon>Stegomyia</taxon>
    </lineage>
</organism>
<evidence type="ECO:0000313" key="5">
    <source>
        <dbReference type="Proteomes" id="UP000682892"/>
    </source>
</evidence>
<dbReference type="Gene3D" id="2.60.40.10">
    <property type="entry name" value="Immunoglobulins"/>
    <property type="match status" value="2"/>
</dbReference>
<evidence type="ECO:0000313" key="4">
    <source>
        <dbReference type="EMBL" id="EAT43214.1"/>
    </source>
</evidence>
<dbReference type="FunFam" id="2.60.40.10:FF:000080">
    <property type="entry name" value="Myosin light chain kinase, smooth muscle"/>
    <property type="match status" value="1"/>
</dbReference>
<feature type="non-terminal residue" evidence="4">
    <location>
        <position position="1"/>
    </location>
</feature>
<dbReference type="SUPFAM" id="SSF46966">
    <property type="entry name" value="Spectrin repeat"/>
    <property type="match status" value="4"/>
</dbReference>
<dbReference type="PhylomeDB" id="Q17AE6"/>
<dbReference type="SMART" id="SM00408">
    <property type="entry name" value="IGc2"/>
    <property type="match status" value="2"/>
</dbReference>
<dbReference type="InterPro" id="IPR018159">
    <property type="entry name" value="Spectrin/alpha-actinin"/>
</dbReference>
<dbReference type="HOGENOM" id="CLU_252487_0_0_1"/>
<proteinExistence type="inferred from homology"/>
<evidence type="ECO:0000256" key="2">
    <source>
        <dbReference type="ARBA" id="ARBA00023319"/>
    </source>
</evidence>
<name>Q17AE6_AEDAE</name>
<dbReference type="SMART" id="SM00409">
    <property type="entry name" value="IG"/>
    <property type="match status" value="2"/>
</dbReference>
<dbReference type="SMART" id="SM00150">
    <property type="entry name" value="SPEC"/>
    <property type="match status" value="2"/>
</dbReference>
<sequence>SGERLYIKVADLLPKFTFLGPSLDEALNLQRQHEELLRQIQNLPTPLEEFYHKVQEKMAANERPDPVLIEEMAASLGAVWQDIKKMLQERRDIILLNVNFFERLGECYGKMSSLEVACNDTMIPIEIEAVREFVESFKILRTEMLASISAALKVGNQMLDKLRELANIGTFDSRPNHIKQDALLAIAQVERWLEDLSNRRNSLEQAWQSRKTQLEQCLTLAILAKELSDIEYSLNATKNSNFSSFTLGDSADQARDLLQTYQNVKPEALLLRDKSLKITKATEELVSTGCFAGDEACAKAYSILATCTEFVDEVDHREALLSQSREFFGRAENLLTKLSQIEIELSNLQLRPSSPSPLLLQHKVLQEVTTTISDILQAGYSLIDDVGRTKPEVAGVQAMVERIEQKKLAFEQYCLRSSEESLRLTEAFNEFLERYNQLFQWLDDARRDRLEQAMDIHRMGDNLAEAKECLLLHHQLLNDLEIKGNAINNLLVRLTPSLEYLEDGQRDDVQHKIDVIRQKWIELKNFVIVRVDMLKLYIRFHQEAETLRNLFESFDIQRTAFRSAEQDRPLLQAALDNIRAQLGQLKTIGEQCIDELEKVADPYLLKARAAQCVDRTLTELNARQLTATDEWERWNAQQRSDATLNDIMAANMETLAAASKLEEQLYPIFNTASDNPADLSAFIATKLNQIQSDIRSAENELTKRFETIDQLAADGSDANDKVIQVKNSLNSIKTKLHTIAADFHELASVIDRFLRSVLTCRDNIKDYFANKQPISGPDSVESITNSYEQFKQNTMEYFRNLLKQSEQIIERIKVQEPPGAKEQDTDKIITLLENLRTYFETQTESENSELRKQHAVIGFDRSLNEVRGEIRDKLDQVNRGRGQYGENADGARRNLAALDEFERSLKVNRRAVYPSWAIKIIIILAHSFAFQHDLIYLKKMQSGCWHLLSCMFNSAGVCQGNVINSSHEFQDLETKIETFVASSQSLSSQYPETAQYVLTEATKIRNEWAELFNTIQEYRKLTTIAIQYYELISMVSLVLMLHHIPDILTNLLYVENNYRNLNADLINANNKLLILNNPDIANDLVQQIDNILKAYETQQLDTLKQISSLSSQLYGHDSTVSLYNDNLKLFQSFYKIKNDLSDRAKELTEQQLLEQQKQQQLLKENRQNGFHEITTTTTTTTHNGLPQQQSFEVQTVDEAQYLQEPQAPLVIQTVEESHHEQVHEIVTAVEPPPSLSVPQPLSDVSVQEGQRAQLQCVIFGHPTPTIEWFKDGISIQNNPDYKTSFDNGLCSLTIDETVTADSAEYLCRAINDAGIADSPARLTVTELPQPPKPQGVPPVFSQKLENGTATEGQPFQYRCTVTGNPQPTEVHWFKNDTCIDGSPDYRIVYDPSSGETSLAFEQVFLEDQARYVCRASNECGSDETTAQLAVE</sequence>
<evidence type="ECO:0000259" key="3">
    <source>
        <dbReference type="PROSITE" id="PS50835"/>
    </source>
</evidence>
<dbReference type="Pfam" id="PF07679">
    <property type="entry name" value="I-set"/>
    <property type="match status" value="2"/>
</dbReference>
<dbReference type="PANTHER" id="PTHR47633">
    <property type="entry name" value="IMMUNOGLOBULIN"/>
    <property type="match status" value="1"/>
</dbReference>
<dbReference type="EMBL" id="CH477336">
    <property type="protein sequence ID" value="EAT43214.1"/>
    <property type="molecule type" value="Genomic_DNA"/>
</dbReference>
<comment type="similarity">
    <text evidence="1">Belongs to the protein kinase superfamily. CAMK Ser/Thr protein kinase family.</text>
</comment>
<dbReference type="InterPro" id="IPR058157">
    <property type="entry name" value="Spectrin_met"/>
</dbReference>
<reference evidence="4" key="1">
    <citation type="submission" date="2005-10" db="EMBL/GenBank/DDBJ databases">
        <authorList>
            <person name="Loftus B.J."/>
            <person name="Nene V.M."/>
            <person name="Hannick L.I."/>
            <person name="Bidwell S."/>
            <person name="Haas B."/>
            <person name="Amedeo P."/>
            <person name="Orvis J."/>
            <person name="Wortman J.R."/>
            <person name="White O.R."/>
            <person name="Salzberg S."/>
            <person name="Shumway M."/>
            <person name="Koo H."/>
            <person name="Zhao Y."/>
            <person name="Holmes M."/>
            <person name="Miller J."/>
            <person name="Schatz M."/>
            <person name="Pop M."/>
            <person name="Pai G."/>
            <person name="Utterback T."/>
            <person name="Rogers Y.-H."/>
            <person name="Kravitz S."/>
            <person name="Fraser C.M."/>
        </authorList>
    </citation>
    <scope>NUCLEOTIDE SEQUENCE</scope>
    <source>
        <strain evidence="4">Liverpool</strain>
    </source>
</reference>
<dbReference type="InterPro" id="IPR003599">
    <property type="entry name" value="Ig_sub"/>
</dbReference>
<dbReference type="InterPro" id="IPR013783">
    <property type="entry name" value="Ig-like_fold"/>
</dbReference>
<dbReference type="OMA" id="DAKAKPC"/>
<dbReference type="SUPFAM" id="SSF48726">
    <property type="entry name" value="Immunoglobulin"/>
    <property type="match status" value="2"/>
</dbReference>
<evidence type="ECO:0000256" key="1">
    <source>
        <dbReference type="ARBA" id="ARBA00006692"/>
    </source>
</evidence>
<dbReference type="GO" id="GO:0005737">
    <property type="term" value="C:cytoplasm"/>
    <property type="evidence" value="ECO:0007669"/>
    <property type="project" value="UniProtKB-ARBA"/>
</dbReference>
<reference evidence="4" key="3">
    <citation type="submission" date="2012-09" db="EMBL/GenBank/DDBJ databases">
        <authorList>
            <consortium name="VectorBase"/>
        </authorList>
    </citation>
    <scope>NUCLEOTIDE SEQUENCE</scope>
    <source>
        <strain evidence="4">Liverpool</strain>
    </source>
</reference>
<gene>
    <name evidence="4" type="ORF">AaeL_AAEL005323</name>
</gene>
<dbReference type="VEuPathDB" id="VectorBase:AAEL019451"/>
<feature type="domain" description="Ig-like" evidence="3">
    <location>
        <begin position="1337"/>
        <end position="1429"/>
    </location>
</feature>
<protein>
    <submittedName>
        <fullName evidence="4">AAEL005323-PA</fullName>
    </submittedName>
</protein>
<dbReference type="PROSITE" id="PS50835">
    <property type="entry name" value="IG_LIKE"/>
    <property type="match status" value="2"/>
</dbReference>
<dbReference type="InterPro" id="IPR013098">
    <property type="entry name" value="Ig_I-set"/>
</dbReference>